<keyword evidence="11" id="KW-1185">Reference proteome</keyword>
<keyword evidence="5 8" id="KW-0378">Hydrolase</keyword>
<keyword evidence="4" id="KW-0732">Signal</keyword>
<evidence type="ECO:0000256" key="5">
    <source>
        <dbReference type="ARBA" id="ARBA00022801"/>
    </source>
</evidence>
<name>A0A0C4DKB0_MAGP6</name>
<keyword evidence="7" id="KW-1015">Disulfide bond</keyword>
<dbReference type="EMBL" id="GL876966">
    <property type="protein sequence ID" value="KLU81081.1"/>
    <property type="molecule type" value="Genomic_DNA"/>
</dbReference>
<evidence type="ECO:0000313" key="9">
    <source>
        <dbReference type="EMBL" id="KLU81081.1"/>
    </source>
</evidence>
<dbReference type="EC" id="3.1.1.-" evidence="8"/>
<dbReference type="GO" id="GO:0046872">
    <property type="term" value="F:metal ion binding"/>
    <property type="evidence" value="ECO:0007669"/>
    <property type="project" value="UniProtKB-KW"/>
</dbReference>
<dbReference type="InterPro" id="IPR029058">
    <property type="entry name" value="AB_hydrolase_fold"/>
</dbReference>
<evidence type="ECO:0000256" key="4">
    <source>
        <dbReference type="ARBA" id="ARBA00022729"/>
    </source>
</evidence>
<dbReference type="eggNOG" id="ENOG502QPXZ">
    <property type="taxonomic scope" value="Eukaryota"/>
</dbReference>
<keyword evidence="6" id="KW-0106">Calcium</keyword>
<dbReference type="EnsemblFungi" id="MAPG_00176T0">
    <property type="protein sequence ID" value="MAPG_00176T0"/>
    <property type="gene ID" value="MAPG_00176"/>
</dbReference>
<dbReference type="InterPro" id="IPR011118">
    <property type="entry name" value="Tannase/feruloyl_esterase"/>
</dbReference>
<reference evidence="10" key="5">
    <citation type="submission" date="2015-06" db="UniProtKB">
        <authorList>
            <consortium name="EnsemblFungi"/>
        </authorList>
    </citation>
    <scope>IDENTIFICATION</scope>
    <source>
        <strain evidence="10">ATCC 64411</strain>
    </source>
</reference>
<evidence type="ECO:0000256" key="7">
    <source>
        <dbReference type="ARBA" id="ARBA00023157"/>
    </source>
</evidence>
<dbReference type="AlphaFoldDB" id="A0A0C4DKB0"/>
<proteinExistence type="inferred from homology"/>
<dbReference type="SUPFAM" id="SSF53474">
    <property type="entry name" value="alpha/beta-Hydrolases"/>
    <property type="match status" value="1"/>
</dbReference>
<evidence type="ECO:0000256" key="1">
    <source>
        <dbReference type="ARBA" id="ARBA00006249"/>
    </source>
</evidence>
<accession>A0A0C4DKB0</accession>
<evidence type="ECO:0000256" key="2">
    <source>
        <dbReference type="ARBA" id="ARBA00022487"/>
    </source>
</evidence>
<keyword evidence="3" id="KW-0479">Metal-binding</keyword>
<dbReference type="STRING" id="644358.A0A0C4DKB0"/>
<dbReference type="OMA" id="MHYHGLA"/>
<dbReference type="PANTHER" id="PTHR33938:SF2">
    <property type="entry name" value="CARBOXYLIC ESTER HYDROLASE"/>
    <property type="match status" value="1"/>
</dbReference>
<dbReference type="Pfam" id="PF07519">
    <property type="entry name" value="Tannase"/>
    <property type="match status" value="2"/>
</dbReference>
<dbReference type="EMBL" id="ADBL01000038">
    <property type="status" value="NOT_ANNOTATED_CDS"/>
    <property type="molecule type" value="Genomic_DNA"/>
</dbReference>
<dbReference type="OrthoDB" id="3039123at2759"/>
<reference evidence="11" key="1">
    <citation type="submission" date="2010-05" db="EMBL/GenBank/DDBJ databases">
        <title>The genome sequence of Magnaporthe poae strain ATCC 64411.</title>
        <authorList>
            <person name="Ma L.-J."/>
            <person name="Dead R."/>
            <person name="Young S."/>
            <person name="Zeng Q."/>
            <person name="Koehrsen M."/>
            <person name="Alvarado L."/>
            <person name="Berlin A."/>
            <person name="Chapman S.B."/>
            <person name="Chen Z."/>
            <person name="Freedman E."/>
            <person name="Gellesch M."/>
            <person name="Goldberg J."/>
            <person name="Griggs A."/>
            <person name="Gujja S."/>
            <person name="Heilman E.R."/>
            <person name="Heiman D."/>
            <person name="Hepburn T."/>
            <person name="Howarth C."/>
            <person name="Jen D."/>
            <person name="Larson L."/>
            <person name="Mehta T."/>
            <person name="Neiman D."/>
            <person name="Pearson M."/>
            <person name="Roberts A."/>
            <person name="Saif S."/>
            <person name="Shea T."/>
            <person name="Shenoy N."/>
            <person name="Sisk P."/>
            <person name="Stolte C."/>
            <person name="Sykes S."/>
            <person name="Walk T."/>
            <person name="White J."/>
            <person name="Yandava C."/>
            <person name="Haas B."/>
            <person name="Nusbaum C."/>
            <person name="Birren B."/>
        </authorList>
    </citation>
    <scope>NUCLEOTIDE SEQUENCE [LARGE SCALE GENOMIC DNA]</scope>
    <source>
        <strain evidence="11">ATCC 64411 / 73-15</strain>
    </source>
</reference>
<evidence type="ECO:0000313" key="11">
    <source>
        <dbReference type="Proteomes" id="UP000011715"/>
    </source>
</evidence>
<dbReference type="PANTHER" id="PTHR33938">
    <property type="entry name" value="FERULOYL ESTERASE B-RELATED"/>
    <property type="match status" value="1"/>
</dbReference>
<evidence type="ECO:0000256" key="6">
    <source>
        <dbReference type="ARBA" id="ARBA00022837"/>
    </source>
</evidence>
<dbReference type="GO" id="GO:0030600">
    <property type="term" value="F:feruloyl esterase activity"/>
    <property type="evidence" value="ECO:0007669"/>
    <property type="project" value="UniProtKB-ARBA"/>
</dbReference>
<gene>
    <name evidence="9" type="ORF">MAPG_00176</name>
</gene>
<comment type="similarity">
    <text evidence="1 8">Belongs to the tannase family.</text>
</comment>
<reference evidence="10" key="4">
    <citation type="journal article" date="2015" name="G3 (Bethesda)">
        <title>Genome sequences of three phytopathogenic species of the Magnaporthaceae family of fungi.</title>
        <authorList>
            <person name="Okagaki L.H."/>
            <person name="Nunes C.C."/>
            <person name="Sailsbery J."/>
            <person name="Clay B."/>
            <person name="Brown D."/>
            <person name="John T."/>
            <person name="Oh Y."/>
            <person name="Young N."/>
            <person name="Fitzgerald M."/>
            <person name="Haas B.J."/>
            <person name="Zeng Q."/>
            <person name="Young S."/>
            <person name="Adiconis X."/>
            <person name="Fan L."/>
            <person name="Levin J.Z."/>
            <person name="Mitchell T.K."/>
            <person name="Okubara P.A."/>
            <person name="Farman M.L."/>
            <person name="Kohn L.M."/>
            <person name="Birren B."/>
            <person name="Ma L.-J."/>
            <person name="Dean R.A."/>
        </authorList>
    </citation>
    <scope>NUCLEOTIDE SEQUENCE</scope>
    <source>
        <strain evidence="10">ATCC 64411 / 73-15</strain>
    </source>
</reference>
<reference evidence="9" key="2">
    <citation type="submission" date="2010-05" db="EMBL/GenBank/DDBJ databases">
        <title>The Genome Sequence of Magnaporthe poae strain ATCC 64411.</title>
        <authorList>
            <consortium name="The Broad Institute Genome Sequencing Platform"/>
            <consortium name="Broad Institute Genome Sequencing Center for Infectious Disease"/>
            <person name="Ma L.-J."/>
            <person name="Dead R."/>
            <person name="Young S."/>
            <person name="Zeng Q."/>
            <person name="Koehrsen M."/>
            <person name="Alvarado L."/>
            <person name="Berlin A."/>
            <person name="Chapman S.B."/>
            <person name="Chen Z."/>
            <person name="Freedman E."/>
            <person name="Gellesch M."/>
            <person name="Goldberg J."/>
            <person name="Griggs A."/>
            <person name="Gujja S."/>
            <person name="Heilman E.R."/>
            <person name="Heiman D."/>
            <person name="Hepburn T."/>
            <person name="Howarth C."/>
            <person name="Jen D."/>
            <person name="Larson L."/>
            <person name="Mehta T."/>
            <person name="Neiman D."/>
            <person name="Pearson M."/>
            <person name="Roberts A."/>
            <person name="Saif S."/>
            <person name="Shea T."/>
            <person name="Shenoy N."/>
            <person name="Sisk P."/>
            <person name="Stolte C."/>
            <person name="Sykes S."/>
            <person name="Walk T."/>
            <person name="White J."/>
            <person name="Yandava C."/>
            <person name="Haas B."/>
            <person name="Nusbaum C."/>
            <person name="Birren B."/>
        </authorList>
    </citation>
    <scope>NUCLEOTIDE SEQUENCE</scope>
    <source>
        <strain evidence="9">ATCC 64411</strain>
    </source>
</reference>
<sequence length="668" mass="72632">MSALASFVASAAEHFVNLVPWVPDTFHHPHRRQPLSWAASVPPASWNQPSKPPWFPHPSPITPPPADDIANSTAACTNDGIISLTKTFVKIEGAVIITVESAVRVISGTFGEGPSDRAYPRNATNLPEVCAVIVRVANNTASDDLASRSSYRFGLFLPTAADWNGRFLAVGNGGQSGGINWPEMGQGPHYGFATVSTDTGHSSNDATDSLMWALDRPDRVFDWGYRAVRGSVAVAKQIVRGYYHGGKPRADADGGKKMWSYWSGCSTGGRQGLKAIQDDPDSFDGALVGAPAWDTRHLFPWIARIGRTNLRDDGSVILNAMDPAIMAPLAARIQLLCDAADGVADGIISAPERCSAINMTRLACTAGTPGCLTLEQARVVRTVWDDYFVSGDDQGGLRLVNNGFEVGSELQWYVFLGGTAPSSFDMQFERYFLYNDTAWSWREFSSRVVLDSERIDPGHATADRYDISKFRARGGKLLMYHGLADGVVPSRSSTLYYDRTLGAMGGREQVDGFLRHFQVPGMQHCAFTPATVSAPWMFAGAGQATWLQLLSPALSVRPALPKYDYWLTLYRCPVSSRGIIFCIRCTSSSAHYDCATSNITVSFKLMAWTEKGEAPDSINAVAYNPDWSVYCTGKLCPYPRRAKLTGTNPDVASSWTCGGRRAGRPGDD</sequence>
<evidence type="ECO:0000256" key="3">
    <source>
        <dbReference type="ARBA" id="ARBA00022723"/>
    </source>
</evidence>
<reference evidence="9" key="3">
    <citation type="submission" date="2011-03" db="EMBL/GenBank/DDBJ databases">
        <title>Annotation of Magnaporthe poae ATCC 64411.</title>
        <authorList>
            <person name="Ma L.-J."/>
            <person name="Dead R."/>
            <person name="Young S.K."/>
            <person name="Zeng Q."/>
            <person name="Gargeya S."/>
            <person name="Fitzgerald M."/>
            <person name="Haas B."/>
            <person name="Abouelleil A."/>
            <person name="Alvarado L."/>
            <person name="Arachchi H.M."/>
            <person name="Berlin A."/>
            <person name="Brown A."/>
            <person name="Chapman S.B."/>
            <person name="Chen Z."/>
            <person name="Dunbar C."/>
            <person name="Freedman E."/>
            <person name="Gearin G."/>
            <person name="Gellesch M."/>
            <person name="Goldberg J."/>
            <person name="Griggs A."/>
            <person name="Gujja S."/>
            <person name="Heiman D."/>
            <person name="Howarth C."/>
            <person name="Larson L."/>
            <person name="Lui A."/>
            <person name="MacDonald P.J.P."/>
            <person name="Mehta T."/>
            <person name="Montmayeur A."/>
            <person name="Murphy C."/>
            <person name="Neiman D."/>
            <person name="Pearson M."/>
            <person name="Priest M."/>
            <person name="Roberts A."/>
            <person name="Saif S."/>
            <person name="Shea T."/>
            <person name="Shenoy N."/>
            <person name="Sisk P."/>
            <person name="Stolte C."/>
            <person name="Sykes S."/>
            <person name="Yandava C."/>
            <person name="Wortman J."/>
            <person name="Nusbaum C."/>
            <person name="Birren B."/>
        </authorList>
    </citation>
    <scope>NUCLEOTIDE SEQUENCE</scope>
    <source>
        <strain evidence="9">ATCC 64411</strain>
    </source>
</reference>
<protein>
    <recommendedName>
        <fullName evidence="8">Carboxylic ester hydrolase</fullName>
        <ecNumber evidence="8">3.1.1.-</ecNumber>
    </recommendedName>
</protein>
<dbReference type="VEuPathDB" id="FungiDB:MAPG_00176"/>
<keyword evidence="2" id="KW-0719">Serine esterase</keyword>
<dbReference type="Proteomes" id="UP000011715">
    <property type="component" value="Unassembled WGS sequence"/>
</dbReference>
<evidence type="ECO:0000256" key="8">
    <source>
        <dbReference type="RuleBase" id="RU361238"/>
    </source>
</evidence>
<organism evidence="10 11">
    <name type="scientific">Magnaporthiopsis poae (strain ATCC 64411 / 73-15)</name>
    <name type="common">Kentucky bluegrass fungus</name>
    <name type="synonym">Magnaporthe poae</name>
    <dbReference type="NCBI Taxonomy" id="644358"/>
    <lineage>
        <taxon>Eukaryota</taxon>
        <taxon>Fungi</taxon>
        <taxon>Dikarya</taxon>
        <taxon>Ascomycota</taxon>
        <taxon>Pezizomycotina</taxon>
        <taxon>Sordariomycetes</taxon>
        <taxon>Sordariomycetidae</taxon>
        <taxon>Magnaporthales</taxon>
        <taxon>Magnaporthaceae</taxon>
        <taxon>Magnaporthiopsis</taxon>
    </lineage>
</organism>
<evidence type="ECO:0000313" key="10">
    <source>
        <dbReference type="EnsemblFungi" id="MAPG_00176T0"/>
    </source>
</evidence>